<comment type="caution">
    <text evidence="1">The sequence shown here is derived from an EMBL/GenBank/DDBJ whole genome shotgun (WGS) entry which is preliminary data.</text>
</comment>
<accession>A0A918NYT5</accession>
<evidence type="ECO:0000313" key="1">
    <source>
        <dbReference type="EMBL" id="GGY05051.1"/>
    </source>
</evidence>
<evidence type="ECO:0000313" key="2">
    <source>
        <dbReference type="Proteomes" id="UP000619244"/>
    </source>
</evidence>
<dbReference type="AlphaFoldDB" id="A0A918NYT5"/>
<dbReference type="Proteomes" id="UP000619244">
    <property type="component" value="Unassembled WGS sequence"/>
</dbReference>
<reference evidence="1" key="1">
    <citation type="journal article" date="2014" name="Int. J. Syst. Evol. Microbiol.">
        <title>Complete genome sequence of Corynebacterium casei LMG S-19264T (=DSM 44701T), isolated from a smear-ripened cheese.</title>
        <authorList>
            <consortium name="US DOE Joint Genome Institute (JGI-PGF)"/>
            <person name="Walter F."/>
            <person name="Albersmeier A."/>
            <person name="Kalinowski J."/>
            <person name="Ruckert C."/>
        </authorList>
    </citation>
    <scope>NUCLEOTIDE SEQUENCE</scope>
    <source>
        <strain evidence="1">JCM 4790</strain>
    </source>
</reference>
<keyword evidence="2" id="KW-1185">Reference proteome</keyword>
<protein>
    <submittedName>
        <fullName evidence="1">Uncharacterized protein</fullName>
    </submittedName>
</protein>
<gene>
    <name evidence="1" type="ORF">GCM10010358_68030</name>
</gene>
<dbReference type="EMBL" id="BMVU01000055">
    <property type="protein sequence ID" value="GGY05051.1"/>
    <property type="molecule type" value="Genomic_DNA"/>
</dbReference>
<organism evidence="1 2">
    <name type="scientific">Streptomyces minutiscleroticus</name>
    <dbReference type="NCBI Taxonomy" id="68238"/>
    <lineage>
        <taxon>Bacteria</taxon>
        <taxon>Bacillati</taxon>
        <taxon>Actinomycetota</taxon>
        <taxon>Actinomycetes</taxon>
        <taxon>Kitasatosporales</taxon>
        <taxon>Streptomycetaceae</taxon>
        <taxon>Streptomyces</taxon>
    </lineage>
</organism>
<reference evidence="1" key="2">
    <citation type="submission" date="2020-09" db="EMBL/GenBank/DDBJ databases">
        <authorList>
            <person name="Sun Q."/>
            <person name="Ohkuma M."/>
        </authorList>
    </citation>
    <scope>NUCLEOTIDE SEQUENCE</scope>
    <source>
        <strain evidence="1">JCM 4790</strain>
    </source>
</reference>
<dbReference type="RefSeq" id="WP_190194197.1">
    <property type="nucleotide sequence ID" value="NZ_BMVU01000055.1"/>
</dbReference>
<sequence length="123" mass="13783">MEIKISGGIVRPARASEGVPMSAMAIQARAIANFLPLSCRRIGAKVVHNTDANYTGIRFDTKVGPVVLEMPMYDEPYRVVHELIEPDKKGRTEVEMRRIPQIYKPQGIAHMTAEYLRSRGFLG</sequence>
<proteinExistence type="predicted"/>
<name>A0A918NYT5_9ACTN</name>